<dbReference type="PANTHER" id="PTHR30537:SF72">
    <property type="entry name" value="LYSR FAMILY TRANSCRIPTIONAL REGULATOR"/>
    <property type="match status" value="1"/>
</dbReference>
<name>A0A859R276_9HYPH</name>
<proteinExistence type="inferred from homology"/>
<dbReference type="Gene3D" id="3.40.190.290">
    <property type="match status" value="1"/>
</dbReference>
<comment type="similarity">
    <text evidence="1">Belongs to the LysR transcriptional regulatory family.</text>
</comment>
<evidence type="ECO:0000256" key="4">
    <source>
        <dbReference type="ARBA" id="ARBA00023163"/>
    </source>
</evidence>
<evidence type="ECO:0000256" key="3">
    <source>
        <dbReference type="ARBA" id="ARBA00023125"/>
    </source>
</evidence>
<keyword evidence="2" id="KW-0805">Transcription regulation</keyword>
<protein>
    <submittedName>
        <fullName evidence="6">LysR family transcriptional regulator</fullName>
    </submittedName>
</protein>
<sequence length="309" mass="34204">MDRLKTMEVFVRVVEAGSLSKAAATLSAPRSSVTMAMNRLEKHLGVRLLQRTTRNLSLTADGEAYYAECRRILHDIDAVEASLRRDLKSLEGRLRVDMPVSIATSVVIPKLDLFRSRHPGIRIAIGANDRRLDLVQEGIDCVIRTGELADSALVGKRIGRFNWITCATPEYLSANAAPKTPADLEAHKLIGYFHGNGTAEKWTYMNRGKPETIQVDSEVSVNETSAYLSLGLGHHGIVRLADYIVQPFLDKGQLVELLAEYRPVSTPVSILYPTSRHLSPLVRAFVDWAATLFEPAVPGLVEKFDGQQE</sequence>
<dbReference type="KEGG" id="emx:FKV68_08965"/>
<dbReference type="PROSITE" id="PS50931">
    <property type="entry name" value="HTH_LYSR"/>
    <property type="match status" value="1"/>
</dbReference>
<dbReference type="Gene3D" id="1.10.10.10">
    <property type="entry name" value="Winged helix-like DNA-binding domain superfamily/Winged helix DNA-binding domain"/>
    <property type="match status" value="1"/>
</dbReference>
<feature type="domain" description="HTH lysR-type" evidence="5">
    <location>
        <begin position="1"/>
        <end position="59"/>
    </location>
</feature>
<dbReference type="PANTHER" id="PTHR30537">
    <property type="entry name" value="HTH-TYPE TRANSCRIPTIONAL REGULATOR"/>
    <property type="match status" value="1"/>
</dbReference>
<dbReference type="FunFam" id="1.10.10.10:FF:000001">
    <property type="entry name" value="LysR family transcriptional regulator"/>
    <property type="match status" value="1"/>
</dbReference>
<dbReference type="SUPFAM" id="SSF53850">
    <property type="entry name" value="Periplasmic binding protein-like II"/>
    <property type="match status" value="1"/>
</dbReference>
<keyword evidence="3" id="KW-0238">DNA-binding</keyword>
<dbReference type="SUPFAM" id="SSF46785">
    <property type="entry name" value="Winged helix' DNA-binding domain"/>
    <property type="match status" value="1"/>
</dbReference>
<organism evidence="6 7">
    <name type="scientific">Sinorhizobium mexicanum</name>
    <dbReference type="NCBI Taxonomy" id="375549"/>
    <lineage>
        <taxon>Bacteria</taxon>
        <taxon>Pseudomonadati</taxon>
        <taxon>Pseudomonadota</taxon>
        <taxon>Alphaproteobacteria</taxon>
        <taxon>Hyphomicrobiales</taxon>
        <taxon>Rhizobiaceae</taxon>
        <taxon>Sinorhizobium/Ensifer group</taxon>
        <taxon>Sinorhizobium</taxon>
    </lineage>
</organism>
<evidence type="ECO:0000259" key="5">
    <source>
        <dbReference type="PROSITE" id="PS50931"/>
    </source>
</evidence>
<evidence type="ECO:0000313" key="6">
    <source>
        <dbReference type="EMBL" id="QLL63748.1"/>
    </source>
</evidence>
<dbReference type="AlphaFoldDB" id="A0A859R276"/>
<reference evidence="6 7" key="1">
    <citation type="submission" date="2019-06" db="EMBL/GenBank/DDBJ databases">
        <title>Complete genome sequence of Ensifer mexicanus ITTG R7 isolated from nodules of Acacia angustissima (Mill.) Kuntze.</title>
        <authorList>
            <person name="Rincon-Rosales R."/>
            <person name="Rogel M.A."/>
            <person name="Guerrero G."/>
            <person name="Rincon-Molina C.I."/>
            <person name="Lopez-Lopez A."/>
            <person name="Martinez-Romero E."/>
        </authorList>
    </citation>
    <scope>NUCLEOTIDE SEQUENCE [LARGE SCALE GENOMIC DNA]</scope>
    <source>
        <strain evidence="6 7">ITTG R7</strain>
    </source>
</reference>
<dbReference type="Proteomes" id="UP000510721">
    <property type="component" value="Chromosome"/>
</dbReference>
<dbReference type="InterPro" id="IPR036388">
    <property type="entry name" value="WH-like_DNA-bd_sf"/>
</dbReference>
<dbReference type="GO" id="GO:0003700">
    <property type="term" value="F:DNA-binding transcription factor activity"/>
    <property type="evidence" value="ECO:0007669"/>
    <property type="project" value="InterPro"/>
</dbReference>
<dbReference type="InterPro" id="IPR005119">
    <property type="entry name" value="LysR_subst-bd"/>
</dbReference>
<gene>
    <name evidence="6" type="ORF">FKV68_08965</name>
</gene>
<dbReference type="CDD" id="cd08472">
    <property type="entry name" value="PBP2_CrgA_like_3"/>
    <property type="match status" value="1"/>
</dbReference>
<keyword evidence="4" id="KW-0804">Transcription</keyword>
<evidence type="ECO:0000256" key="2">
    <source>
        <dbReference type="ARBA" id="ARBA00023015"/>
    </source>
</evidence>
<dbReference type="InterPro" id="IPR036390">
    <property type="entry name" value="WH_DNA-bd_sf"/>
</dbReference>
<keyword evidence="7" id="KW-1185">Reference proteome</keyword>
<dbReference type="GO" id="GO:0006351">
    <property type="term" value="P:DNA-templated transcription"/>
    <property type="evidence" value="ECO:0007669"/>
    <property type="project" value="TreeGrafter"/>
</dbReference>
<dbReference type="Pfam" id="PF00126">
    <property type="entry name" value="HTH_1"/>
    <property type="match status" value="1"/>
</dbReference>
<accession>A0A859R276</accession>
<evidence type="ECO:0000313" key="7">
    <source>
        <dbReference type="Proteomes" id="UP000510721"/>
    </source>
</evidence>
<dbReference type="GO" id="GO:0043565">
    <property type="term" value="F:sequence-specific DNA binding"/>
    <property type="evidence" value="ECO:0007669"/>
    <property type="project" value="TreeGrafter"/>
</dbReference>
<dbReference type="EMBL" id="CP041238">
    <property type="protein sequence ID" value="QLL63748.1"/>
    <property type="molecule type" value="Genomic_DNA"/>
</dbReference>
<dbReference type="InterPro" id="IPR058163">
    <property type="entry name" value="LysR-type_TF_proteobact-type"/>
</dbReference>
<evidence type="ECO:0000256" key="1">
    <source>
        <dbReference type="ARBA" id="ARBA00009437"/>
    </source>
</evidence>
<dbReference type="Pfam" id="PF03466">
    <property type="entry name" value="LysR_substrate"/>
    <property type="match status" value="1"/>
</dbReference>
<dbReference type="InterPro" id="IPR000847">
    <property type="entry name" value="LysR_HTH_N"/>
</dbReference>